<evidence type="ECO:0000256" key="7">
    <source>
        <dbReference type="ARBA" id="ARBA00023192"/>
    </source>
</evidence>
<proteinExistence type="inferred from homology"/>
<dbReference type="Proteomes" id="UP000029628">
    <property type="component" value="Unassembled WGS sequence"/>
</dbReference>
<dbReference type="UniPathway" id="UPA00136">
    <property type="reaction ID" value="UER00199"/>
</dbReference>
<dbReference type="InterPro" id="IPR001451">
    <property type="entry name" value="Hexapep"/>
</dbReference>
<keyword evidence="11" id="KW-0472">Membrane</keyword>
<protein>
    <recommendedName>
        <fullName evidence="4 10">Serine acetyltransferase</fullName>
        <ecNumber evidence="3 10">2.3.1.30</ecNumber>
    </recommendedName>
</protein>
<keyword evidence="11" id="KW-0812">Transmembrane</keyword>
<dbReference type="InterPro" id="IPR011004">
    <property type="entry name" value="Trimer_LpxA-like_sf"/>
</dbReference>
<evidence type="ECO:0000256" key="8">
    <source>
        <dbReference type="ARBA" id="ARBA00023315"/>
    </source>
</evidence>
<evidence type="ECO:0000256" key="1">
    <source>
        <dbReference type="ARBA" id="ARBA00004876"/>
    </source>
</evidence>
<dbReference type="GO" id="GO:0006535">
    <property type="term" value="P:cysteine biosynthetic process from serine"/>
    <property type="evidence" value="ECO:0007669"/>
    <property type="project" value="InterPro"/>
</dbReference>
<evidence type="ECO:0000256" key="11">
    <source>
        <dbReference type="SAM" id="Phobius"/>
    </source>
</evidence>
<dbReference type="GO" id="GO:0005737">
    <property type="term" value="C:cytoplasm"/>
    <property type="evidence" value="ECO:0007669"/>
    <property type="project" value="InterPro"/>
</dbReference>
<dbReference type="Pfam" id="PF00132">
    <property type="entry name" value="Hexapep"/>
    <property type="match status" value="1"/>
</dbReference>
<evidence type="ECO:0000256" key="3">
    <source>
        <dbReference type="ARBA" id="ARBA00013266"/>
    </source>
</evidence>
<dbReference type="InterPro" id="IPR053376">
    <property type="entry name" value="Serine_acetyltransferase"/>
</dbReference>
<keyword evidence="7" id="KW-0198">Cysteine biosynthesis</keyword>
<feature type="transmembrane region" description="Helical" evidence="11">
    <location>
        <begin position="25"/>
        <end position="47"/>
    </location>
</feature>
<comment type="similarity">
    <text evidence="2 10">Belongs to the transferase hexapeptide repeat family.</text>
</comment>
<evidence type="ECO:0000256" key="5">
    <source>
        <dbReference type="ARBA" id="ARBA00022605"/>
    </source>
</evidence>
<evidence type="ECO:0000256" key="9">
    <source>
        <dbReference type="ARBA" id="ARBA00049486"/>
    </source>
</evidence>
<accession>A0A096CNW2</accession>
<dbReference type="NCBIfam" id="NF041874">
    <property type="entry name" value="EPS_EpsC"/>
    <property type="match status" value="1"/>
</dbReference>
<dbReference type="GO" id="GO:0009001">
    <property type="term" value="F:serine O-acetyltransferase activity"/>
    <property type="evidence" value="ECO:0007669"/>
    <property type="project" value="UniProtKB-EC"/>
</dbReference>
<dbReference type="Gene3D" id="1.10.3130.10">
    <property type="entry name" value="serine acetyltransferase, domain 1"/>
    <property type="match status" value="1"/>
</dbReference>
<dbReference type="Gene3D" id="2.160.10.10">
    <property type="entry name" value="Hexapeptide repeat proteins"/>
    <property type="match status" value="1"/>
</dbReference>
<dbReference type="InterPro" id="IPR045304">
    <property type="entry name" value="LbH_SAT"/>
</dbReference>
<evidence type="ECO:0000256" key="4">
    <source>
        <dbReference type="ARBA" id="ARBA00018522"/>
    </source>
</evidence>
<keyword evidence="11" id="KW-1133">Transmembrane helix</keyword>
<dbReference type="InterPro" id="IPR042122">
    <property type="entry name" value="Ser_AcTrfase_N_sf"/>
</dbReference>
<dbReference type="EC" id="2.3.1.30" evidence="3 10"/>
<dbReference type="CDD" id="cd03354">
    <property type="entry name" value="LbH_SAT"/>
    <property type="match status" value="1"/>
</dbReference>
<evidence type="ECO:0000256" key="2">
    <source>
        <dbReference type="ARBA" id="ARBA00007274"/>
    </source>
</evidence>
<keyword evidence="13" id="KW-1185">Reference proteome</keyword>
<comment type="caution">
    <text evidence="12">The sequence shown here is derived from an EMBL/GenBank/DDBJ whole genome shotgun (WGS) entry which is preliminary data.</text>
</comment>
<evidence type="ECO:0000313" key="13">
    <source>
        <dbReference type="Proteomes" id="UP000029628"/>
    </source>
</evidence>
<comment type="pathway">
    <text evidence="1">Amino-acid biosynthesis; L-cysteine biosynthesis; L-cysteine from L-serine: step 1/2.</text>
</comment>
<dbReference type="FunFam" id="2.160.10.10:FF:000007">
    <property type="entry name" value="Serine acetyltransferase"/>
    <property type="match status" value="1"/>
</dbReference>
<keyword evidence="6 10" id="KW-0808">Transferase</keyword>
<dbReference type="PANTHER" id="PTHR42811">
    <property type="entry name" value="SERINE ACETYLTRANSFERASE"/>
    <property type="match status" value="1"/>
</dbReference>
<comment type="catalytic activity">
    <reaction evidence="9 10">
        <text>L-serine + acetyl-CoA = O-acetyl-L-serine + CoA</text>
        <dbReference type="Rhea" id="RHEA:24560"/>
        <dbReference type="ChEBI" id="CHEBI:33384"/>
        <dbReference type="ChEBI" id="CHEBI:57287"/>
        <dbReference type="ChEBI" id="CHEBI:57288"/>
        <dbReference type="ChEBI" id="CHEBI:58340"/>
        <dbReference type="EC" id="2.3.1.30"/>
    </reaction>
</comment>
<dbReference type="eggNOG" id="COG1045">
    <property type="taxonomic scope" value="Bacteria"/>
</dbReference>
<evidence type="ECO:0000313" key="12">
    <source>
        <dbReference type="EMBL" id="KGF46994.1"/>
    </source>
</evidence>
<name>A0A096CNW2_9FIRM</name>
<dbReference type="EMBL" id="JRNT01000022">
    <property type="protein sequence ID" value="KGF46994.1"/>
    <property type="molecule type" value="Genomic_DNA"/>
</dbReference>
<dbReference type="InterPro" id="IPR005881">
    <property type="entry name" value="Ser_O-AcTrfase"/>
</dbReference>
<evidence type="ECO:0000256" key="6">
    <source>
        <dbReference type="ARBA" id="ARBA00022679"/>
    </source>
</evidence>
<keyword evidence="5" id="KW-0028">Amino-acid biosynthesis</keyword>
<dbReference type="PIRSF" id="PIRSF000441">
    <property type="entry name" value="CysE"/>
    <property type="match status" value="1"/>
</dbReference>
<gene>
    <name evidence="12" type="ORF">HMPREF0872_06410</name>
</gene>
<sequence>MRGSMRQLWKTIQYNIKRVMEVDPAATSVIMVLWTYPHMTALFWHFFAHRLYKRGWCILARRIALHARRVTGIEIHPGATIGRGLFIDHGMGVVIGETAIVGDDVTLFHGVTLGGMSSKRVKRHPTIEDNVLIGTGTKILGDITIGARTKIGCNLVIKHDIPADMIIFETDPENMYVRKPQSGTIEANQLERAEHESSLASKKKENYIEYYI</sequence>
<dbReference type="SUPFAM" id="SSF51161">
    <property type="entry name" value="Trimeric LpxA-like enzymes"/>
    <property type="match status" value="1"/>
</dbReference>
<keyword evidence="8 10" id="KW-0012">Acyltransferase</keyword>
<reference evidence="12 13" key="1">
    <citation type="submission" date="2014-07" db="EMBL/GenBank/DDBJ databases">
        <authorList>
            <person name="McCorrison J."/>
            <person name="Sanka R."/>
            <person name="Torralba M."/>
            <person name="Gillis M."/>
            <person name="Haft D.H."/>
            <person name="Methe B."/>
            <person name="Sutton G."/>
            <person name="Nelson K.E."/>
        </authorList>
    </citation>
    <scope>NUCLEOTIDE SEQUENCE [LARGE SCALE GENOMIC DNA]</scope>
    <source>
        <strain evidence="12 13">DNF00314</strain>
    </source>
</reference>
<dbReference type="AlphaFoldDB" id="A0A096CNW2"/>
<organism evidence="12 13">
    <name type="scientific">Veillonella montpellierensis DNF00314</name>
    <dbReference type="NCBI Taxonomy" id="1401067"/>
    <lineage>
        <taxon>Bacteria</taxon>
        <taxon>Bacillati</taxon>
        <taxon>Bacillota</taxon>
        <taxon>Negativicutes</taxon>
        <taxon>Veillonellales</taxon>
        <taxon>Veillonellaceae</taxon>
        <taxon>Veillonella</taxon>
    </lineage>
</organism>
<evidence type="ECO:0000256" key="10">
    <source>
        <dbReference type="PIRNR" id="PIRNR000441"/>
    </source>
</evidence>